<sequence length="37" mass="4083">MYPGVLYRTSRNAAHAGHRATRSAHHPAALDTTPIKR</sequence>
<evidence type="ECO:0000256" key="1">
    <source>
        <dbReference type="SAM" id="MobiDB-lite"/>
    </source>
</evidence>
<accession>A0A8S5QTF0</accession>
<feature type="region of interest" description="Disordered" evidence="1">
    <location>
        <begin position="1"/>
        <end position="37"/>
    </location>
</feature>
<name>A0A8S5QTF0_9CAUD</name>
<organism evidence="2">
    <name type="scientific">Siphoviridae sp. ctf4O12</name>
    <dbReference type="NCBI Taxonomy" id="2826410"/>
    <lineage>
        <taxon>Viruses</taxon>
        <taxon>Duplodnaviria</taxon>
        <taxon>Heunggongvirae</taxon>
        <taxon>Uroviricota</taxon>
        <taxon>Caudoviricetes</taxon>
    </lineage>
</organism>
<proteinExistence type="predicted"/>
<evidence type="ECO:0000313" key="2">
    <source>
        <dbReference type="EMBL" id="DAE22376.1"/>
    </source>
</evidence>
<feature type="compositionally biased region" description="Basic residues" evidence="1">
    <location>
        <begin position="16"/>
        <end position="25"/>
    </location>
</feature>
<reference evidence="2" key="1">
    <citation type="journal article" date="2021" name="Proc. Natl. Acad. Sci. U.S.A.">
        <title>A Catalog of Tens of Thousands of Viruses from Human Metagenomes Reveals Hidden Associations with Chronic Diseases.</title>
        <authorList>
            <person name="Tisza M.J."/>
            <person name="Buck C.B."/>
        </authorList>
    </citation>
    <scope>NUCLEOTIDE SEQUENCE</scope>
    <source>
        <strain evidence="2">Ctf4O12</strain>
    </source>
</reference>
<dbReference type="EMBL" id="BK015732">
    <property type="protein sequence ID" value="DAE22376.1"/>
    <property type="molecule type" value="Genomic_DNA"/>
</dbReference>
<protein>
    <submittedName>
        <fullName evidence="2">Uncharacterized protein</fullName>
    </submittedName>
</protein>